<protein>
    <recommendedName>
        <fullName evidence="3">Peptide deformylase</fullName>
    </recommendedName>
</protein>
<name>X1U0Y2_9ZZZZ</name>
<evidence type="ECO:0000256" key="1">
    <source>
        <dbReference type="ARBA" id="ARBA00010759"/>
    </source>
</evidence>
<dbReference type="InterPro" id="IPR023635">
    <property type="entry name" value="Peptide_deformylase"/>
</dbReference>
<proteinExistence type="inferred from homology"/>
<dbReference type="EMBL" id="BARW01023246">
    <property type="protein sequence ID" value="GAI93465.1"/>
    <property type="molecule type" value="Genomic_DNA"/>
</dbReference>
<dbReference type="Gene3D" id="3.90.45.10">
    <property type="entry name" value="Peptide deformylase"/>
    <property type="match status" value="1"/>
</dbReference>
<sequence length="59" mass="6720">VTVKGRDRQRKVIRIKATGLLAQALEHELDHLNGKLYIDHIESEDKFHKIEPEAGAEAM</sequence>
<comment type="similarity">
    <text evidence="1">Belongs to the polypeptide deformylase family.</text>
</comment>
<dbReference type="InterPro" id="IPR036821">
    <property type="entry name" value="Peptide_deformylase_sf"/>
</dbReference>
<dbReference type="AlphaFoldDB" id="X1U0Y2"/>
<dbReference type="PANTHER" id="PTHR10458:SF22">
    <property type="entry name" value="PEPTIDE DEFORMYLASE"/>
    <property type="match status" value="1"/>
</dbReference>
<dbReference type="GO" id="GO:0042586">
    <property type="term" value="F:peptide deformylase activity"/>
    <property type="evidence" value="ECO:0007669"/>
    <property type="project" value="InterPro"/>
</dbReference>
<reference evidence="2" key="1">
    <citation type="journal article" date="2014" name="Front. Microbiol.">
        <title>High frequency of phylogenetically diverse reductive dehalogenase-homologous genes in deep subseafloor sedimentary metagenomes.</title>
        <authorList>
            <person name="Kawai M."/>
            <person name="Futagami T."/>
            <person name="Toyoda A."/>
            <person name="Takaki Y."/>
            <person name="Nishi S."/>
            <person name="Hori S."/>
            <person name="Arai W."/>
            <person name="Tsubouchi T."/>
            <person name="Morono Y."/>
            <person name="Uchiyama I."/>
            <person name="Ito T."/>
            <person name="Fujiyama A."/>
            <person name="Inagaki F."/>
            <person name="Takami H."/>
        </authorList>
    </citation>
    <scope>NUCLEOTIDE SEQUENCE</scope>
    <source>
        <strain evidence="2">Expedition CK06-06</strain>
    </source>
</reference>
<organism evidence="2">
    <name type="scientific">marine sediment metagenome</name>
    <dbReference type="NCBI Taxonomy" id="412755"/>
    <lineage>
        <taxon>unclassified sequences</taxon>
        <taxon>metagenomes</taxon>
        <taxon>ecological metagenomes</taxon>
    </lineage>
</organism>
<gene>
    <name evidence="2" type="ORF">S12H4_38591</name>
</gene>
<evidence type="ECO:0000313" key="2">
    <source>
        <dbReference type="EMBL" id="GAI93465.1"/>
    </source>
</evidence>
<dbReference type="SUPFAM" id="SSF56420">
    <property type="entry name" value="Peptide deformylase"/>
    <property type="match status" value="1"/>
</dbReference>
<evidence type="ECO:0008006" key="3">
    <source>
        <dbReference type="Google" id="ProtNLM"/>
    </source>
</evidence>
<accession>X1U0Y2</accession>
<feature type="non-terminal residue" evidence="2">
    <location>
        <position position="1"/>
    </location>
</feature>
<comment type="caution">
    <text evidence="2">The sequence shown here is derived from an EMBL/GenBank/DDBJ whole genome shotgun (WGS) entry which is preliminary data.</text>
</comment>
<dbReference type="PANTHER" id="PTHR10458">
    <property type="entry name" value="PEPTIDE DEFORMYLASE"/>
    <property type="match status" value="1"/>
</dbReference>
<dbReference type="Pfam" id="PF01327">
    <property type="entry name" value="Pep_deformylase"/>
    <property type="match status" value="1"/>
</dbReference>